<dbReference type="Proteomes" id="UP000641137">
    <property type="component" value="Unassembled WGS sequence"/>
</dbReference>
<accession>A0A8J3DTD9</accession>
<sequence>MTKGGAPAPKRLRAYRRGGRAETLACIFLMFKGFRIVARNWKTPLGEVDIIARRGSLIVIAEVKARDTLEAAMEAVGPHALRRIEAAGDLWLARQSGSAQFSIRYDLIAVLPRKLPKHVKNIWQNR</sequence>
<comment type="similarity">
    <text evidence="1 2">Belongs to the UPF0102 family.</text>
</comment>
<reference evidence="3" key="2">
    <citation type="submission" date="2020-09" db="EMBL/GenBank/DDBJ databases">
        <authorList>
            <person name="Sun Q."/>
            <person name="Kim S."/>
        </authorList>
    </citation>
    <scope>NUCLEOTIDE SEQUENCE</scope>
    <source>
        <strain evidence="3">KCTC 42097</strain>
    </source>
</reference>
<dbReference type="Gene3D" id="3.40.1350.10">
    <property type="match status" value="1"/>
</dbReference>
<dbReference type="InterPro" id="IPR011335">
    <property type="entry name" value="Restrct_endonuc-II-like"/>
</dbReference>
<dbReference type="HAMAP" id="MF_00048">
    <property type="entry name" value="UPF0102"/>
    <property type="match status" value="1"/>
</dbReference>
<protein>
    <recommendedName>
        <fullName evidence="2">UPF0102 protein GCM10010136_33970</fullName>
    </recommendedName>
</protein>
<proteinExistence type="inferred from homology"/>
<evidence type="ECO:0000256" key="1">
    <source>
        <dbReference type="ARBA" id="ARBA00006738"/>
    </source>
</evidence>
<dbReference type="InterPro" id="IPR011856">
    <property type="entry name" value="tRNA_endonuc-like_dom_sf"/>
</dbReference>
<dbReference type="PANTHER" id="PTHR34039">
    <property type="entry name" value="UPF0102 PROTEIN YRAN"/>
    <property type="match status" value="1"/>
</dbReference>
<dbReference type="PANTHER" id="PTHR34039:SF1">
    <property type="entry name" value="UPF0102 PROTEIN YRAN"/>
    <property type="match status" value="1"/>
</dbReference>
<comment type="caution">
    <text evidence="3">The sequence shown here is derived from an EMBL/GenBank/DDBJ whole genome shotgun (WGS) entry which is preliminary data.</text>
</comment>
<gene>
    <name evidence="3" type="ORF">GCM10010136_33970</name>
</gene>
<dbReference type="GO" id="GO:0003676">
    <property type="term" value="F:nucleic acid binding"/>
    <property type="evidence" value="ECO:0007669"/>
    <property type="project" value="InterPro"/>
</dbReference>
<evidence type="ECO:0000313" key="3">
    <source>
        <dbReference type="EMBL" id="GHC80692.1"/>
    </source>
</evidence>
<evidence type="ECO:0000256" key="2">
    <source>
        <dbReference type="HAMAP-Rule" id="MF_00048"/>
    </source>
</evidence>
<reference evidence="3" key="1">
    <citation type="journal article" date="2014" name="Int. J. Syst. Evol. Microbiol.">
        <title>Complete genome sequence of Corynebacterium casei LMG S-19264T (=DSM 44701T), isolated from a smear-ripened cheese.</title>
        <authorList>
            <consortium name="US DOE Joint Genome Institute (JGI-PGF)"/>
            <person name="Walter F."/>
            <person name="Albersmeier A."/>
            <person name="Kalinowski J."/>
            <person name="Ruckert C."/>
        </authorList>
    </citation>
    <scope>NUCLEOTIDE SEQUENCE</scope>
    <source>
        <strain evidence="3">KCTC 42097</strain>
    </source>
</reference>
<dbReference type="NCBIfam" id="NF009151">
    <property type="entry name" value="PRK12497.1-5"/>
    <property type="match status" value="1"/>
</dbReference>
<dbReference type="RefSeq" id="WP_189492945.1">
    <property type="nucleotide sequence ID" value="NZ_BMZO01000012.1"/>
</dbReference>
<name>A0A8J3DTD9_9HYPH</name>
<dbReference type="Pfam" id="PF02021">
    <property type="entry name" value="UPF0102"/>
    <property type="match status" value="1"/>
</dbReference>
<dbReference type="EMBL" id="BMZO01000012">
    <property type="protein sequence ID" value="GHC80692.1"/>
    <property type="molecule type" value="Genomic_DNA"/>
</dbReference>
<organism evidence="3 4">
    <name type="scientific">Limoniibacter endophyticus</name>
    <dbReference type="NCBI Taxonomy" id="1565040"/>
    <lineage>
        <taxon>Bacteria</taxon>
        <taxon>Pseudomonadati</taxon>
        <taxon>Pseudomonadota</taxon>
        <taxon>Alphaproteobacteria</taxon>
        <taxon>Hyphomicrobiales</taxon>
        <taxon>Bartonellaceae</taxon>
        <taxon>Limoniibacter</taxon>
    </lineage>
</organism>
<evidence type="ECO:0000313" key="4">
    <source>
        <dbReference type="Proteomes" id="UP000641137"/>
    </source>
</evidence>
<dbReference type="InterPro" id="IPR003509">
    <property type="entry name" value="UPF0102_YraN-like"/>
</dbReference>
<dbReference type="AlphaFoldDB" id="A0A8J3DTD9"/>
<keyword evidence="4" id="KW-1185">Reference proteome</keyword>
<dbReference type="SUPFAM" id="SSF52980">
    <property type="entry name" value="Restriction endonuclease-like"/>
    <property type="match status" value="1"/>
</dbReference>